<evidence type="ECO:0000313" key="2">
    <source>
        <dbReference type="Proteomes" id="UP000076722"/>
    </source>
</evidence>
<evidence type="ECO:0008006" key="3">
    <source>
        <dbReference type="Google" id="ProtNLM"/>
    </source>
</evidence>
<dbReference type="EMBL" id="KV419422">
    <property type="protein sequence ID" value="KZS90268.1"/>
    <property type="molecule type" value="Genomic_DNA"/>
</dbReference>
<accession>A0A164R5F7</accession>
<dbReference type="Proteomes" id="UP000076722">
    <property type="component" value="Unassembled WGS sequence"/>
</dbReference>
<sequence>MESTIDELSDYLVSLLSQKEGRILIGLTGVPASGKSTLAAQIITCLNAKWALLHPPLPSITNEKEGGIGIVVGLDGWHLPRSELAKMDDPELAFARRGAHWTFDAASYIAFIKHLRSPPTNHVNPSPSTSERKIDIGTSHSIVNETIYAPTFSHSLKDPHSSTLPIPPSTRLIVIEGLYVSLSHPSWIEASNMLDERWFVDVEGGEEEVRGRIVKRHLESRVASSRKEAEWRADENDRPNGRFVIENMLKPTRRITSIPDPLIQYPIPQLLPPPTPPPISAPTPYITSSLTFLIILALNNNTPPN</sequence>
<dbReference type="InterPro" id="IPR027417">
    <property type="entry name" value="P-loop_NTPase"/>
</dbReference>
<dbReference type="STRING" id="1314777.A0A164R5F7"/>
<proteinExistence type="predicted"/>
<dbReference type="PANTHER" id="PTHR10285">
    <property type="entry name" value="URIDINE KINASE"/>
    <property type="match status" value="1"/>
</dbReference>
<reference evidence="1 2" key="1">
    <citation type="journal article" date="2016" name="Mol. Biol. Evol.">
        <title>Comparative Genomics of Early-Diverging Mushroom-Forming Fungi Provides Insights into the Origins of Lignocellulose Decay Capabilities.</title>
        <authorList>
            <person name="Nagy L.G."/>
            <person name="Riley R."/>
            <person name="Tritt A."/>
            <person name="Adam C."/>
            <person name="Daum C."/>
            <person name="Floudas D."/>
            <person name="Sun H."/>
            <person name="Yadav J.S."/>
            <person name="Pangilinan J."/>
            <person name="Larsson K.H."/>
            <person name="Matsuura K."/>
            <person name="Barry K."/>
            <person name="Labutti K."/>
            <person name="Kuo R."/>
            <person name="Ohm R.A."/>
            <person name="Bhattacharya S.S."/>
            <person name="Shirouzu T."/>
            <person name="Yoshinaga Y."/>
            <person name="Martin F.M."/>
            <person name="Grigoriev I.V."/>
            <person name="Hibbett D.S."/>
        </authorList>
    </citation>
    <scope>NUCLEOTIDE SEQUENCE [LARGE SCALE GENOMIC DNA]</scope>
    <source>
        <strain evidence="1 2">HHB9708</strain>
    </source>
</reference>
<keyword evidence="2" id="KW-1185">Reference proteome</keyword>
<name>A0A164R5F7_9AGAM</name>
<evidence type="ECO:0000313" key="1">
    <source>
        <dbReference type="EMBL" id="KZS90268.1"/>
    </source>
</evidence>
<dbReference type="SUPFAM" id="SSF52540">
    <property type="entry name" value="P-loop containing nucleoside triphosphate hydrolases"/>
    <property type="match status" value="1"/>
</dbReference>
<dbReference type="AlphaFoldDB" id="A0A164R5F7"/>
<organism evidence="1 2">
    <name type="scientific">Sistotremastrum niveocremeum HHB9708</name>
    <dbReference type="NCBI Taxonomy" id="1314777"/>
    <lineage>
        <taxon>Eukaryota</taxon>
        <taxon>Fungi</taxon>
        <taxon>Dikarya</taxon>
        <taxon>Basidiomycota</taxon>
        <taxon>Agaricomycotina</taxon>
        <taxon>Agaricomycetes</taxon>
        <taxon>Sistotremastrales</taxon>
        <taxon>Sistotremastraceae</taxon>
        <taxon>Sertulicium</taxon>
        <taxon>Sertulicium niveocremeum</taxon>
    </lineage>
</organism>
<dbReference type="Gene3D" id="3.40.50.300">
    <property type="entry name" value="P-loop containing nucleotide triphosphate hydrolases"/>
    <property type="match status" value="1"/>
</dbReference>
<gene>
    <name evidence="1" type="ORF">SISNIDRAFT_488479</name>
</gene>
<dbReference type="OrthoDB" id="6362633at2759"/>
<protein>
    <recommendedName>
        <fullName evidence="3">P-loop containing nucleoside triphosphate hydrolase protein</fullName>
    </recommendedName>
</protein>